<protein>
    <submittedName>
        <fullName evidence="6">Sulfate transporter CysZ</fullName>
    </submittedName>
</protein>
<evidence type="ECO:0000256" key="2">
    <source>
        <dbReference type="ARBA" id="ARBA00022692"/>
    </source>
</evidence>
<evidence type="ECO:0000256" key="1">
    <source>
        <dbReference type="ARBA" id="ARBA00004141"/>
    </source>
</evidence>
<dbReference type="RefSeq" id="WP_106093730.1">
    <property type="nucleotide sequence ID" value="NZ_PVNL01000135.1"/>
</dbReference>
<evidence type="ECO:0000313" key="7">
    <source>
        <dbReference type="Proteomes" id="UP000238823"/>
    </source>
</evidence>
<dbReference type="AlphaFoldDB" id="A0A2S9XTQ7"/>
<comment type="subcellular location">
    <subcellularLocation>
        <location evidence="1">Membrane</location>
        <topology evidence="1">Multi-pass membrane protein</topology>
    </subcellularLocation>
</comment>
<sequence length="258" mass="27733">MPEPHQPKQPRPFLRGFRLALEGMKLALHSSEIGTAYLKLAGAVFLLALVISSGSIWALWANTAPSPDASVWIAVGLWALRIVGSLVALLVGPLLAIFTVNIVFPMFNKGVFLAGLRTIDPERAAALGAKPGMPLGPSIGIAIWRLIKFVTLSLCCLLVGLIPVVGTIAGTVGQAWLTARTVAWELLDPYFDCLDIRHAEQQVFVRRHQDALLGFGLPISLMLAVPIVGPLLFGLAQVAGAMFVARELPVDPRERRPA</sequence>
<evidence type="ECO:0000256" key="4">
    <source>
        <dbReference type="ARBA" id="ARBA00023136"/>
    </source>
</evidence>
<feature type="transmembrane region" description="Helical" evidence="5">
    <location>
        <begin position="149"/>
        <end position="177"/>
    </location>
</feature>
<dbReference type="Proteomes" id="UP000238823">
    <property type="component" value="Unassembled WGS sequence"/>
</dbReference>
<evidence type="ECO:0000256" key="3">
    <source>
        <dbReference type="ARBA" id="ARBA00022989"/>
    </source>
</evidence>
<comment type="caution">
    <text evidence="6">The sequence shown here is derived from an EMBL/GenBank/DDBJ whole genome shotgun (WGS) entry which is preliminary data.</text>
</comment>
<evidence type="ECO:0000256" key="5">
    <source>
        <dbReference type="SAM" id="Phobius"/>
    </source>
</evidence>
<reference evidence="6 7" key="1">
    <citation type="submission" date="2018-03" db="EMBL/GenBank/DDBJ databases">
        <title>Draft Genome Sequences of the Obligatory Marine Myxobacteria Enhygromyxa salina SWB007.</title>
        <authorList>
            <person name="Poehlein A."/>
            <person name="Moghaddam J.A."/>
            <person name="Harms H."/>
            <person name="Alanjari M."/>
            <person name="Koenig G.M."/>
            <person name="Daniel R."/>
            <person name="Schaeberle T.F."/>
        </authorList>
    </citation>
    <scope>NUCLEOTIDE SEQUENCE [LARGE SCALE GENOMIC DNA]</scope>
    <source>
        <strain evidence="6 7">SWB007</strain>
    </source>
</reference>
<dbReference type="EMBL" id="PVNL01000135">
    <property type="protein sequence ID" value="PRP96110.1"/>
    <property type="molecule type" value="Genomic_DNA"/>
</dbReference>
<feature type="transmembrane region" description="Helical" evidence="5">
    <location>
        <begin position="71"/>
        <end position="104"/>
    </location>
</feature>
<accession>A0A2S9XTQ7</accession>
<feature type="transmembrane region" description="Helical" evidence="5">
    <location>
        <begin position="36"/>
        <end position="59"/>
    </location>
</feature>
<keyword evidence="2 5" id="KW-0812">Transmembrane</keyword>
<dbReference type="PANTHER" id="PTHR34292">
    <property type="entry name" value="OUTER SPORE WALL PROTEIN LDS1"/>
    <property type="match status" value="1"/>
</dbReference>
<evidence type="ECO:0000313" key="6">
    <source>
        <dbReference type="EMBL" id="PRP96110.1"/>
    </source>
</evidence>
<dbReference type="OrthoDB" id="5510258at2"/>
<keyword evidence="3 5" id="KW-1133">Transmembrane helix</keyword>
<organism evidence="6 7">
    <name type="scientific">Enhygromyxa salina</name>
    <dbReference type="NCBI Taxonomy" id="215803"/>
    <lineage>
        <taxon>Bacteria</taxon>
        <taxon>Pseudomonadati</taxon>
        <taxon>Myxococcota</taxon>
        <taxon>Polyangia</taxon>
        <taxon>Nannocystales</taxon>
        <taxon>Nannocystaceae</taxon>
        <taxon>Enhygromyxa</taxon>
    </lineage>
</organism>
<proteinExistence type="predicted"/>
<dbReference type="InterPro" id="IPR059112">
    <property type="entry name" value="CysZ/EI24"/>
</dbReference>
<keyword evidence="4 5" id="KW-0472">Membrane</keyword>
<feature type="transmembrane region" description="Helical" evidence="5">
    <location>
        <begin position="219"/>
        <end position="245"/>
    </location>
</feature>
<gene>
    <name evidence="6" type="primary">cysZ</name>
    <name evidence="6" type="ORF">ENSA7_69240</name>
</gene>
<name>A0A2S9XTQ7_9BACT</name>
<dbReference type="InterPro" id="IPR052786">
    <property type="entry name" value="Spore_wall_assembly"/>
</dbReference>
<dbReference type="PANTHER" id="PTHR34292:SF2">
    <property type="entry name" value="OUTER SPORE WALL PROTEIN LDS1"/>
    <property type="match status" value="1"/>
</dbReference>
<dbReference type="Pfam" id="PF07264">
    <property type="entry name" value="EI24"/>
    <property type="match status" value="1"/>
</dbReference>